<dbReference type="Gene3D" id="3.40.50.200">
    <property type="entry name" value="Peptidase S8/S53 domain"/>
    <property type="match status" value="1"/>
</dbReference>
<dbReference type="Pfam" id="PF00082">
    <property type="entry name" value="Peptidase_S8"/>
    <property type="match status" value="1"/>
</dbReference>
<dbReference type="InterPro" id="IPR034193">
    <property type="entry name" value="PCSK9_ProteinaseK-like"/>
</dbReference>
<proteinExistence type="inferred from homology"/>
<feature type="active site" description="Charge relay system" evidence="5">
    <location>
        <position position="339"/>
    </location>
</feature>
<dbReference type="PANTHER" id="PTHR43806">
    <property type="entry name" value="PEPTIDASE S8"/>
    <property type="match status" value="1"/>
</dbReference>
<dbReference type="PANTHER" id="PTHR43806:SF11">
    <property type="entry name" value="CEREVISIN-RELATED"/>
    <property type="match status" value="1"/>
</dbReference>
<dbReference type="KEGG" id="tra:Trad_1272"/>
<dbReference type="GO" id="GO:0006508">
    <property type="term" value="P:proteolysis"/>
    <property type="evidence" value="ECO:0007669"/>
    <property type="project" value="UniProtKB-KW"/>
</dbReference>
<dbReference type="SUPFAM" id="SSF54897">
    <property type="entry name" value="Protease propeptides/inhibitors"/>
    <property type="match status" value="1"/>
</dbReference>
<evidence type="ECO:0000256" key="4">
    <source>
        <dbReference type="ARBA" id="ARBA00022825"/>
    </source>
</evidence>
<keyword evidence="3 5" id="KW-0378">Hydrolase</keyword>
<evidence type="ECO:0000256" key="1">
    <source>
        <dbReference type="ARBA" id="ARBA00011073"/>
    </source>
</evidence>
<dbReference type="PROSITE" id="PS00137">
    <property type="entry name" value="SUBTILASE_HIS"/>
    <property type="match status" value="1"/>
</dbReference>
<dbReference type="AlphaFoldDB" id="D7CWJ6"/>
<evidence type="ECO:0000256" key="3">
    <source>
        <dbReference type="ARBA" id="ARBA00022801"/>
    </source>
</evidence>
<accession>D7CWJ6</accession>
<dbReference type="OrthoDB" id="9798386at2"/>
<reference evidence="10" key="1">
    <citation type="submission" date="2010-05" db="EMBL/GenBank/DDBJ databases">
        <title>The complete genome of Truepera radiovictris DSM 17093.</title>
        <authorList>
            <consortium name="US DOE Joint Genome Institute (JGI-PGF)"/>
            <person name="Lucas S."/>
            <person name="Copeland A."/>
            <person name="Lapidus A."/>
            <person name="Glavina del Rio T."/>
            <person name="Dalin E."/>
            <person name="Tice H."/>
            <person name="Bruce D."/>
            <person name="Goodwin L."/>
            <person name="Pitluck S."/>
            <person name="Kyrpides N."/>
            <person name="Mavromatis K."/>
            <person name="Ovchinnikova G."/>
            <person name="Munk A.C."/>
            <person name="Detter J.C."/>
            <person name="Han C."/>
            <person name="Tapia R."/>
            <person name="Land M."/>
            <person name="Hauser L."/>
            <person name="Markowitz V."/>
            <person name="Cheng J.-F."/>
            <person name="Hugenholtz P."/>
            <person name="Woyke T."/>
            <person name="Wu D."/>
            <person name="Tindall B."/>
            <person name="Pomrenke H.G."/>
            <person name="Brambilla E."/>
            <person name="Klenk H.-P."/>
            <person name="Eisen J.A."/>
        </authorList>
    </citation>
    <scope>NUCLEOTIDE SEQUENCE [LARGE SCALE GENOMIC DNA]</scope>
    <source>
        <strain evidence="10">DSM 17093 / CIP 108686 / LMG 22925 / RQ-24</strain>
    </source>
</reference>
<dbReference type="InterPro" id="IPR050131">
    <property type="entry name" value="Peptidase_S8_subtilisin-like"/>
</dbReference>
<dbReference type="EC" id="3.4.21.64" evidence="9"/>
<comment type="similarity">
    <text evidence="1 5 6">Belongs to the peptidase S8 family.</text>
</comment>
<evidence type="ECO:0000259" key="8">
    <source>
        <dbReference type="Pfam" id="PF00082"/>
    </source>
</evidence>
<dbReference type="STRING" id="649638.Trad_1272"/>
<dbReference type="Gene3D" id="3.30.70.80">
    <property type="entry name" value="Peptidase S8 propeptide/proteinase inhibitor I9"/>
    <property type="match status" value="1"/>
</dbReference>
<reference evidence="9 10" key="2">
    <citation type="journal article" date="2011" name="Stand. Genomic Sci.">
        <title>Complete genome sequence of Truepera radiovictrix type strain (RQ-24).</title>
        <authorList>
            <person name="Ivanova N."/>
            <person name="Rohde C."/>
            <person name="Munk C."/>
            <person name="Nolan M."/>
            <person name="Lucas S."/>
            <person name="Del Rio T.G."/>
            <person name="Tice H."/>
            <person name="Deshpande S."/>
            <person name="Cheng J.F."/>
            <person name="Tapia R."/>
            <person name="Han C."/>
            <person name="Goodwin L."/>
            <person name="Pitluck S."/>
            <person name="Liolios K."/>
            <person name="Mavromatis K."/>
            <person name="Mikhailova N."/>
            <person name="Pati A."/>
            <person name="Chen A."/>
            <person name="Palaniappan K."/>
            <person name="Land M."/>
            <person name="Hauser L."/>
            <person name="Chang Y.J."/>
            <person name="Jeffries C.D."/>
            <person name="Brambilla E."/>
            <person name="Rohde M."/>
            <person name="Goker M."/>
            <person name="Tindall B.J."/>
            <person name="Woyke T."/>
            <person name="Bristow J."/>
            <person name="Eisen J.A."/>
            <person name="Markowitz V."/>
            <person name="Hugenholtz P."/>
            <person name="Kyrpides N.C."/>
            <person name="Klenk H.P."/>
            <person name="Lapidus A."/>
        </authorList>
    </citation>
    <scope>NUCLEOTIDE SEQUENCE [LARGE SCALE GENOMIC DNA]</scope>
    <source>
        <strain evidence="10">DSM 17093 / CIP 108686 / LMG 22925 / RQ-24</strain>
    </source>
</reference>
<feature type="chain" id="PRO_5003094631" evidence="7">
    <location>
        <begin position="22"/>
        <end position="394"/>
    </location>
</feature>
<sequence>MKRFWVPFILLLLAACGRVDTALPETAPQAGTPIEGQYIVALSAEDRGLAAQAQGAEDFALSVSRVAADLGVQMTLPLRVINGFVAENVDEAALRRLQSDPRVAYVEQDQVVSLSATQTNATWGLDRIDQRTLPLDGRYTYNTTAPDVTVYVIDTGIRADHQEFGGRVVGGVTAISDGRGSSDCNGHGTHVAGTVGGSTYGVAKGVRLFAVRVLDCAGSGANSGVIAGVDWVTYNHRKPAVANMSLGGAASRALDDAVSASIRAGVTYVVAAGNENRNACNTSPARVSAALTVGASTRSDSRASFSNFGSCVNLFAPGQDITAAWHTGTGALNTISGTSMASPHVAGAAALYLQNNRSASPSTVADQLIRNATTGVLSSIGTGSPNRLLFKGTW</sequence>
<evidence type="ECO:0000256" key="6">
    <source>
        <dbReference type="RuleBase" id="RU003355"/>
    </source>
</evidence>
<dbReference type="MEROPS" id="S08.051"/>
<keyword evidence="4 5" id="KW-0720">Serine protease</keyword>
<feature type="active site" description="Charge relay system" evidence="5">
    <location>
        <position position="154"/>
    </location>
</feature>
<evidence type="ECO:0000313" key="10">
    <source>
        <dbReference type="Proteomes" id="UP000000379"/>
    </source>
</evidence>
<keyword evidence="2 5" id="KW-0645">Protease</keyword>
<dbReference type="RefSeq" id="WP_013177765.1">
    <property type="nucleotide sequence ID" value="NC_014221.1"/>
</dbReference>
<feature type="domain" description="Peptidase S8/S53" evidence="8">
    <location>
        <begin position="147"/>
        <end position="383"/>
    </location>
</feature>
<dbReference type="GO" id="GO:0004252">
    <property type="term" value="F:serine-type endopeptidase activity"/>
    <property type="evidence" value="ECO:0007669"/>
    <property type="project" value="UniProtKB-UniRule"/>
</dbReference>
<dbReference type="FunFam" id="3.40.50.200:FF:000014">
    <property type="entry name" value="Proteinase K"/>
    <property type="match status" value="1"/>
</dbReference>
<dbReference type="CDD" id="cd04077">
    <property type="entry name" value="Peptidases_S8_PCSK9_ProteinaseK_like"/>
    <property type="match status" value="1"/>
</dbReference>
<dbReference type="InterPro" id="IPR000209">
    <property type="entry name" value="Peptidase_S8/S53_dom"/>
</dbReference>
<dbReference type="InterPro" id="IPR015500">
    <property type="entry name" value="Peptidase_S8_subtilisin-rel"/>
</dbReference>
<dbReference type="InterPro" id="IPR023828">
    <property type="entry name" value="Peptidase_S8_Ser-AS"/>
</dbReference>
<feature type="active site" description="Charge relay system" evidence="5">
    <location>
        <position position="187"/>
    </location>
</feature>
<dbReference type="Proteomes" id="UP000000379">
    <property type="component" value="Chromosome"/>
</dbReference>
<evidence type="ECO:0000256" key="7">
    <source>
        <dbReference type="SAM" id="SignalP"/>
    </source>
</evidence>
<protein>
    <submittedName>
        <fullName evidence="9">Peptidase S8 and S53 subtilisin kexin sedolisin</fullName>
        <ecNumber evidence="9">3.4.21.64</ecNumber>
    </submittedName>
</protein>
<dbReference type="PROSITE" id="PS00138">
    <property type="entry name" value="SUBTILASE_SER"/>
    <property type="match status" value="1"/>
</dbReference>
<dbReference type="PROSITE" id="PS51892">
    <property type="entry name" value="SUBTILASE"/>
    <property type="match status" value="1"/>
</dbReference>
<keyword evidence="7" id="KW-0732">Signal</keyword>
<evidence type="ECO:0000256" key="5">
    <source>
        <dbReference type="PROSITE-ProRule" id="PRU01240"/>
    </source>
</evidence>
<evidence type="ECO:0000313" key="9">
    <source>
        <dbReference type="EMBL" id="ADI14395.1"/>
    </source>
</evidence>
<dbReference type="PRINTS" id="PR00723">
    <property type="entry name" value="SUBTILISIN"/>
</dbReference>
<gene>
    <name evidence="9" type="ordered locus">Trad_1272</name>
</gene>
<dbReference type="InterPro" id="IPR023827">
    <property type="entry name" value="Peptidase_S8_Asp-AS"/>
</dbReference>
<dbReference type="InterPro" id="IPR022398">
    <property type="entry name" value="Peptidase_S8_His-AS"/>
</dbReference>
<dbReference type="InterPro" id="IPR036852">
    <property type="entry name" value="Peptidase_S8/S53_dom_sf"/>
</dbReference>
<dbReference type="SUPFAM" id="SSF52743">
    <property type="entry name" value="Subtilisin-like"/>
    <property type="match status" value="1"/>
</dbReference>
<dbReference type="EMBL" id="CP002049">
    <property type="protein sequence ID" value="ADI14395.1"/>
    <property type="molecule type" value="Genomic_DNA"/>
</dbReference>
<dbReference type="HOGENOM" id="CLU_011263_1_7_0"/>
<dbReference type="InterPro" id="IPR037045">
    <property type="entry name" value="S8pro/Inhibitor_I9_sf"/>
</dbReference>
<dbReference type="PROSITE" id="PS00136">
    <property type="entry name" value="SUBTILASE_ASP"/>
    <property type="match status" value="1"/>
</dbReference>
<keyword evidence="10" id="KW-1185">Reference proteome</keyword>
<evidence type="ECO:0000256" key="2">
    <source>
        <dbReference type="ARBA" id="ARBA00022670"/>
    </source>
</evidence>
<feature type="signal peptide" evidence="7">
    <location>
        <begin position="1"/>
        <end position="21"/>
    </location>
</feature>
<dbReference type="eggNOG" id="COG1404">
    <property type="taxonomic scope" value="Bacteria"/>
</dbReference>
<dbReference type="GO" id="GO:0005615">
    <property type="term" value="C:extracellular space"/>
    <property type="evidence" value="ECO:0007669"/>
    <property type="project" value="TreeGrafter"/>
</dbReference>
<organism evidence="9 10">
    <name type="scientific">Truepera radiovictrix (strain DSM 17093 / CIP 108686 / LMG 22925 / RQ-24)</name>
    <dbReference type="NCBI Taxonomy" id="649638"/>
    <lineage>
        <taxon>Bacteria</taxon>
        <taxon>Thermotogati</taxon>
        <taxon>Deinococcota</taxon>
        <taxon>Deinococci</taxon>
        <taxon>Trueperales</taxon>
        <taxon>Trueperaceae</taxon>
        <taxon>Truepera</taxon>
    </lineage>
</organism>
<name>D7CWJ6_TRURR</name>
<dbReference type="PROSITE" id="PS51257">
    <property type="entry name" value="PROKAR_LIPOPROTEIN"/>
    <property type="match status" value="1"/>
</dbReference>